<name>Q0VRW3_ALCBS</name>
<sequence>MSIEEQNENKKAGVGGYLFGGIFLFAGLAVMVYVGLLPVGKYLLSGQWERVPATVLSSELHRHRSDGSSTYSVTARYRYSFQGQTFTSDQVGLYSGSDNVGDYWQQLSSRLDRARASNRALQAWVNPSNPTQAYLDRTFRWSTLIFGLTFGGVFALVGAGVMYLMRRGRDPQTVSGTGQYSSREKSGHWLMVGFGAVFILLPSPAYLEVWKEVSRGNYMILLVLLFPLAGAGIALAGLRMRNNYRFFGPTPLALDPQPGQAGGQVGGSIQLGRALSAEQSVTVWLSCIRCYYSGSGKDRKTRESIRWQNRQRAWCRPVQSGTEIQFCFDAPADQPATRERDRSVSGRKDWIRWRVELDGQVQGRALKRSWDVPVEAGSGSSRYELPDSHVEADQRDRKMDALESANQQIEVEQTSEGLHLISRAGRNLGMKLGLLVFGCAFAAVGTFLFIQAAEEGFMLYIMGSIFGLIGYPMVLATLYTLARRLDAWVRGGEVRNQRRWLGIVLFRREGQLLSADQLVLESGMSSTSNGRKTEYMTLYAKVDGKKLRLAEGIAGREAGEALREAVLRTLRLV</sequence>
<keyword evidence="1" id="KW-0472">Membrane</keyword>
<keyword evidence="1" id="KW-1133">Transmembrane helix</keyword>
<feature type="transmembrane region" description="Helical" evidence="1">
    <location>
        <begin position="457"/>
        <end position="481"/>
    </location>
</feature>
<reference evidence="3 4" key="1">
    <citation type="journal article" date="2006" name="Nat. Biotechnol.">
        <title>Genome sequence of the ubiquitous hydrocarbon-degrading marine bacterium Alcanivorax borkumensis.</title>
        <authorList>
            <person name="Schneiker S."/>
            <person name="Martins dos Santos V.A.P."/>
            <person name="Bartels D."/>
            <person name="Bekel T."/>
            <person name="Brecht M."/>
            <person name="Buhrmester J."/>
            <person name="Chernikova T.N."/>
            <person name="Denaro R."/>
            <person name="Ferrer M."/>
            <person name="Gertler C."/>
            <person name="Goesmann A."/>
            <person name="Golyshina O.V."/>
            <person name="Kaminski F."/>
            <person name="Khachane A.N."/>
            <person name="Lang S."/>
            <person name="Linke B."/>
            <person name="McHardy A.C."/>
            <person name="Meyer F."/>
            <person name="Nechitaylo T."/>
            <person name="Puehler A."/>
            <person name="Regenhardt D."/>
            <person name="Rupp O."/>
            <person name="Sabirova J.S."/>
            <person name="Selbitschka W."/>
            <person name="Yakimov M.M."/>
            <person name="Timmis K.N."/>
            <person name="Vorhoelter F.-J."/>
            <person name="Weidner S."/>
            <person name="Kaiser O."/>
            <person name="Golyshin P.N."/>
        </authorList>
    </citation>
    <scope>NUCLEOTIDE SEQUENCE [LARGE SCALE GENOMIC DNA]</scope>
    <source>
        <strain evidence="4">ATCC 700651 / DSM 11573 / NCIMB 13689 / SK2</strain>
    </source>
</reference>
<proteinExistence type="predicted"/>
<evidence type="ECO:0000313" key="4">
    <source>
        <dbReference type="Proteomes" id="UP000008871"/>
    </source>
</evidence>
<accession>Q0VRW3</accession>
<dbReference type="AlphaFoldDB" id="Q0VRW3"/>
<keyword evidence="1" id="KW-0812">Transmembrane</keyword>
<dbReference type="InterPro" id="IPR021994">
    <property type="entry name" value="DUF3592"/>
</dbReference>
<gene>
    <name evidence="3" type="ordered locus">ABO_0637</name>
</gene>
<evidence type="ECO:0000256" key="1">
    <source>
        <dbReference type="SAM" id="Phobius"/>
    </source>
</evidence>
<evidence type="ECO:0000259" key="2">
    <source>
        <dbReference type="Pfam" id="PF12158"/>
    </source>
</evidence>
<feature type="domain" description="DUF3592" evidence="2">
    <location>
        <begin position="51"/>
        <end position="139"/>
    </location>
</feature>
<dbReference type="RefSeq" id="WP_011587922.1">
    <property type="nucleotide sequence ID" value="NC_008260.1"/>
</dbReference>
<feature type="transmembrane region" description="Helical" evidence="1">
    <location>
        <begin position="218"/>
        <end position="238"/>
    </location>
</feature>
<dbReference type="eggNOG" id="ENOG502ZBDN">
    <property type="taxonomic scope" value="Bacteria"/>
</dbReference>
<dbReference type="Pfam" id="PF12158">
    <property type="entry name" value="DUF3592"/>
    <property type="match status" value="1"/>
</dbReference>
<feature type="transmembrane region" description="Helical" evidence="1">
    <location>
        <begin position="432"/>
        <end position="451"/>
    </location>
</feature>
<evidence type="ECO:0000313" key="3">
    <source>
        <dbReference type="EMBL" id="CAL16085.1"/>
    </source>
</evidence>
<dbReference type="KEGG" id="abo:ABO_0637"/>
<feature type="transmembrane region" description="Helical" evidence="1">
    <location>
        <begin position="144"/>
        <end position="165"/>
    </location>
</feature>
<feature type="transmembrane region" description="Helical" evidence="1">
    <location>
        <begin position="12"/>
        <end position="36"/>
    </location>
</feature>
<feature type="transmembrane region" description="Helical" evidence="1">
    <location>
        <begin position="186"/>
        <end position="206"/>
    </location>
</feature>
<dbReference type="EMBL" id="AM286690">
    <property type="protein sequence ID" value="CAL16085.1"/>
    <property type="molecule type" value="Genomic_DNA"/>
</dbReference>
<protein>
    <submittedName>
        <fullName evidence="3">Putative membrane protein</fullName>
    </submittedName>
</protein>
<dbReference type="HOGENOM" id="CLU_475467_0_0_6"/>
<keyword evidence="4" id="KW-1185">Reference proteome</keyword>
<organism evidence="3 4">
    <name type="scientific">Alcanivorax borkumensis (strain ATCC 700651 / DSM 11573 / NCIMB 13689 / SK2)</name>
    <dbReference type="NCBI Taxonomy" id="393595"/>
    <lineage>
        <taxon>Bacteria</taxon>
        <taxon>Pseudomonadati</taxon>
        <taxon>Pseudomonadota</taxon>
        <taxon>Gammaproteobacteria</taxon>
        <taxon>Oceanospirillales</taxon>
        <taxon>Alcanivoracaceae</taxon>
        <taxon>Alcanivorax</taxon>
    </lineage>
</organism>
<dbReference type="STRING" id="393595.ABO_0637"/>
<dbReference type="Proteomes" id="UP000008871">
    <property type="component" value="Chromosome"/>
</dbReference>